<dbReference type="GO" id="GO:0016929">
    <property type="term" value="F:deSUMOylase activity"/>
    <property type="evidence" value="ECO:0007669"/>
    <property type="project" value="TreeGrafter"/>
</dbReference>
<evidence type="ECO:0000256" key="1">
    <source>
        <dbReference type="ARBA" id="ARBA00005234"/>
    </source>
</evidence>
<evidence type="ECO:0000259" key="7">
    <source>
        <dbReference type="PROSITE" id="PS50600"/>
    </source>
</evidence>
<dbReference type="EMBL" id="CP051141">
    <property type="protein sequence ID" value="QIW99704.1"/>
    <property type="molecule type" value="Genomic_DNA"/>
</dbReference>
<dbReference type="Proteomes" id="UP000503462">
    <property type="component" value="Chromosome 3"/>
</dbReference>
<keyword evidence="3" id="KW-0378">Hydrolase</keyword>
<feature type="region of interest" description="Disordered" evidence="6">
    <location>
        <begin position="495"/>
        <end position="553"/>
    </location>
</feature>
<proteinExistence type="inferred from homology"/>
<dbReference type="GO" id="GO:0005634">
    <property type="term" value="C:nucleus"/>
    <property type="evidence" value="ECO:0007669"/>
    <property type="project" value="TreeGrafter"/>
</dbReference>
<keyword evidence="4" id="KW-0788">Thiol protease</keyword>
<evidence type="ECO:0000256" key="3">
    <source>
        <dbReference type="ARBA" id="ARBA00022801"/>
    </source>
</evidence>
<evidence type="ECO:0000313" key="9">
    <source>
        <dbReference type="Proteomes" id="UP000503462"/>
    </source>
</evidence>
<evidence type="ECO:0000256" key="6">
    <source>
        <dbReference type="SAM" id="MobiDB-lite"/>
    </source>
</evidence>
<keyword evidence="5" id="KW-0175">Coiled coil</keyword>
<accession>A0A6H0XYG7</accession>
<name>A0A6H0XYG7_9PEZI</name>
<dbReference type="OrthoDB" id="1939479at2759"/>
<dbReference type="Pfam" id="PF02902">
    <property type="entry name" value="Peptidase_C48"/>
    <property type="match status" value="1"/>
</dbReference>
<feature type="region of interest" description="Disordered" evidence="6">
    <location>
        <begin position="435"/>
        <end position="472"/>
    </location>
</feature>
<dbReference type="PANTHER" id="PTHR12606">
    <property type="entry name" value="SENTRIN/SUMO-SPECIFIC PROTEASE"/>
    <property type="match status" value="1"/>
</dbReference>
<feature type="compositionally biased region" description="Basic and acidic residues" evidence="6">
    <location>
        <begin position="435"/>
        <end position="471"/>
    </location>
</feature>
<protein>
    <recommendedName>
        <fullName evidence="7">Ubiquitin-like protease family profile domain-containing protein</fullName>
    </recommendedName>
</protein>
<evidence type="ECO:0000256" key="4">
    <source>
        <dbReference type="ARBA" id="ARBA00022807"/>
    </source>
</evidence>
<keyword evidence="2" id="KW-0645">Protease</keyword>
<feature type="coiled-coil region" evidence="5">
    <location>
        <begin position="297"/>
        <end position="331"/>
    </location>
</feature>
<dbReference type="SUPFAM" id="SSF54001">
    <property type="entry name" value="Cysteine proteinases"/>
    <property type="match status" value="1"/>
</dbReference>
<evidence type="ECO:0000256" key="2">
    <source>
        <dbReference type="ARBA" id="ARBA00022670"/>
    </source>
</evidence>
<feature type="domain" description="Ubiquitin-like protease family profile" evidence="7">
    <location>
        <begin position="584"/>
        <end position="773"/>
    </location>
</feature>
<comment type="similarity">
    <text evidence="1">Belongs to the peptidase C48 family.</text>
</comment>
<dbReference type="PANTHER" id="PTHR12606:SF141">
    <property type="entry name" value="GH15225P-RELATED"/>
    <property type="match status" value="1"/>
</dbReference>
<gene>
    <name evidence="8" type="ORF">AMS68_005222</name>
</gene>
<dbReference type="GO" id="GO:0016926">
    <property type="term" value="P:protein desumoylation"/>
    <property type="evidence" value="ECO:0007669"/>
    <property type="project" value="TreeGrafter"/>
</dbReference>
<feature type="compositionally biased region" description="Basic and acidic residues" evidence="6">
    <location>
        <begin position="507"/>
        <end position="544"/>
    </location>
</feature>
<evidence type="ECO:0000256" key="5">
    <source>
        <dbReference type="SAM" id="Coils"/>
    </source>
</evidence>
<dbReference type="Gene3D" id="3.40.395.10">
    <property type="entry name" value="Adenoviral Proteinase, Chain A"/>
    <property type="match status" value="1"/>
</dbReference>
<dbReference type="PROSITE" id="PS50600">
    <property type="entry name" value="ULP_PROTEASE"/>
    <property type="match status" value="1"/>
</dbReference>
<organism evidence="8 9">
    <name type="scientific">Peltaster fructicola</name>
    <dbReference type="NCBI Taxonomy" id="286661"/>
    <lineage>
        <taxon>Eukaryota</taxon>
        <taxon>Fungi</taxon>
        <taxon>Dikarya</taxon>
        <taxon>Ascomycota</taxon>
        <taxon>Pezizomycotina</taxon>
        <taxon>Dothideomycetes</taxon>
        <taxon>Dothideomycetes incertae sedis</taxon>
        <taxon>Peltaster</taxon>
    </lineage>
</organism>
<dbReference type="GO" id="GO:0006508">
    <property type="term" value="P:proteolysis"/>
    <property type="evidence" value="ECO:0007669"/>
    <property type="project" value="UniProtKB-KW"/>
</dbReference>
<dbReference type="InterPro" id="IPR038765">
    <property type="entry name" value="Papain-like_cys_pep_sf"/>
</dbReference>
<evidence type="ECO:0000313" key="8">
    <source>
        <dbReference type="EMBL" id="QIW99704.1"/>
    </source>
</evidence>
<dbReference type="InterPro" id="IPR003653">
    <property type="entry name" value="Peptidase_C48_C"/>
</dbReference>
<dbReference type="AlphaFoldDB" id="A0A6H0XYG7"/>
<keyword evidence="9" id="KW-1185">Reference proteome</keyword>
<reference evidence="8 9" key="1">
    <citation type="journal article" date="2016" name="Sci. Rep.">
        <title>Peltaster fructicola genome reveals evolution from an invasive phytopathogen to an ectophytic parasite.</title>
        <authorList>
            <person name="Xu C."/>
            <person name="Chen H."/>
            <person name="Gleason M.L."/>
            <person name="Xu J.R."/>
            <person name="Liu H."/>
            <person name="Zhang R."/>
            <person name="Sun G."/>
        </authorList>
    </citation>
    <scope>NUCLEOTIDE SEQUENCE [LARGE SCALE GENOMIC DNA]</scope>
    <source>
        <strain evidence="8 9">LNHT1506</strain>
    </source>
</reference>
<sequence>MPEFRVPSPEALDSSWSDVMDIDGPSYGEVIIPTPARRAAVEFEGDLPSQPIRMGWLSIYDRVIAGFRRITSFYSSPAGARVADIQRVAVPVGGDSRKRRCVTAEDLEEVLQEEDEEEDLWEEAPAVDEDRVYVPGWYPASPVYRRRRARANAERNAQFRSHTPEFRLAQPPLADFNQRWMSPISERSEEASFSAQISSATSTPASCGQVVESPPSCGQRVVRRAAPIPGTKHVTAGVSRITKICRSPSPRQYSPKAMPDTRRSSIERFDRESRSIFKDRSIDQLLYRAAKIHAYDLEQVVDRDDQQEAQLERLRAETASLEKKEATQRKQAIYDSLHLRLEYRQAQATDADLTFTNFKQLKLEEKSLAEAKARQQADEEAQQEAALKAQKEAADKARIEAAAHEEQEALIAEYKRKEIAKELVKRRQEARLQAKAQKDAARKAQQEAAIKAEKEAEAHTRRLEAERKAQEHAATLAAKRAELVAKQDAARKAADEAAARLQQEQQQAKRDAEAAELQRRQAKAERDAEAARQAQRLKDQEEQHWSGFEIGAPLPGDWDQKIHDILNASNDPQEVLCTTERPRFEVRRLTLQRMLADGNTGGYSSWLDDDGVNAWLATVCQARNTARAYIPQNSDTRPPFYVAFNSAWLATVRNAGNISAIRGWTRRQKISGQQLLKSEFIFWPVNTGSHWTLMAIEPTYDDDDEPEADGFIHYYDSLGGSGDQIVAWGRAWLQDQLGDVYRAERWKRNRARSSRQNNANDCGVFTCMNALVCALDETSPSHFVQAGMMSNSRKQMVAILLNGGFKGDFALNVLPPDDSDDEPDG</sequence>